<keyword evidence="4" id="KW-0949">S-adenosyl-L-methionine</keyword>
<dbReference type="NCBIfam" id="TIGR00536">
    <property type="entry name" value="hemK_fam"/>
    <property type="match status" value="1"/>
</dbReference>
<accession>A0A6M2DJF7</accession>
<keyword evidence="3" id="KW-0808">Transferase</keyword>
<dbReference type="Pfam" id="PF05175">
    <property type="entry name" value="MTS"/>
    <property type="match status" value="1"/>
</dbReference>
<dbReference type="SUPFAM" id="SSF53335">
    <property type="entry name" value="S-adenosyl-L-methionine-dependent methyltransferases"/>
    <property type="match status" value="1"/>
</dbReference>
<feature type="domain" description="Methyltransferase small" evidence="6">
    <location>
        <begin position="147"/>
        <end position="242"/>
    </location>
</feature>
<evidence type="ECO:0000256" key="3">
    <source>
        <dbReference type="ARBA" id="ARBA00022679"/>
    </source>
</evidence>
<evidence type="ECO:0000256" key="5">
    <source>
        <dbReference type="ARBA" id="ARBA00048391"/>
    </source>
</evidence>
<evidence type="ECO:0000313" key="8">
    <source>
        <dbReference type="EMBL" id="NOV46432.1"/>
    </source>
</evidence>
<organism evidence="8">
    <name type="scientific">Xenopsylla cheopis</name>
    <name type="common">Oriental rat flea</name>
    <name type="synonym">Pulex cheopis</name>
    <dbReference type="NCBI Taxonomy" id="163159"/>
    <lineage>
        <taxon>Eukaryota</taxon>
        <taxon>Metazoa</taxon>
        <taxon>Ecdysozoa</taxon>
        <taxon>Arthropoda</taxon>
        <taxon>Hexapoda</taxon>
        <taxon>Insecta</taxon>
        <taxon>Pterygota</taxon>
        <taxon>Neoptera</taxon>
        <taxon>Endopterygota</taxon>
        <taxon>Siphonaptera</taxon>
        <taxon>Pulicidae</taxon>
        <taxon>Xenopsyllinae</taxon>
        <taxon>Xenopsylla</taxon>
    </lineage>
</organism>
<dbReference type="Gene3D" id="3.40.50.150">
    <property type="entry name" value="Vaccinia Virus protein VP39"/>
    <property type="match status" value="1"/>
</dbReference>
<dbReference type="InterPro" id="IPR040758">
    <property type="entry name" value="PrmC_N"/>
</dbReference>
<proteinExistence type="predicted"/>
<evidence type="ECO:0000259" key="7">
    <source>
        <dbReference type="Pfam" id="PF17827"/>
    </source>
</evidence>
<dbReference type="GO" id="GO:0003676">
    <property type="term" value="F:nucleic acid binding"/>
    <property type="evidence" value="ECO:0007669"/>
    <property type="project" value="InterPro"/>
</dbReference>
<evidence type="ECO:0000256" key="2">
    <source>
        <dbReference type="ARBA" id="ARBA00022603"/>
    </source>
</evidence>
<dbReference type="GO" id="GO:0032259">
    <property type="term" value="P:methylation"/>
    <property type="evidence" value="ECO:0007669"/>
    <property type="project" value="UniProtKB-KW"/>
</dbReference>
<dbReference type="PANTHER" id="PTHR18895:SF74">
    <property type="entry name" value="MTRF1L RELEASE FACTOR GLUTAMINE METHYLTRANSFERASE"/>
    <property type="match status" value="1"/>
</dbReference>
<dbReference type="InterPro" id="IPR002052">
    <property type="entry name" value="DNA_methylase_N6_adenine_CS"/>
</dbReference>
<dbReference type="EMBL" id="GIIL01002706">
    <property type="protein sequence ID" value="NOV46432.1"/>
    <property type="molecule type" value="Transcribed_RNA"/>
</dbReference>
<evidence type="ECO:0000259" key="6">
    <source>
        <dbReference type="Pfam" id="PF05175"/>
    </source>
</evidence>
<dbReference type="CDD" id="cd02440">
    <property type="entry name" value="AdoMet_MTases"/>
    <property type="match status" value="1"/>
</dbReference>
<dbReference type="Gene3D" id="1.10.8.10">
    <property type="entry name" value="DNA helicase RuvA subunit, C-terminal domain"/>
    <property type="match status" value="1"/>
</dbReference>
<dbReference type="InterPro" id="IPR019874">
    <property type="entry name" value="RF_methyltr_PrmC"/>
</dbReference>
<dbReference type="GO" id="GO:0005739">
    <property type="term" value="C:mitochondrion"/>
    <property type="evidence" value="ECO:0007669"/>
    <property type="project" value="TreeGrafter"/>
</dbReference>
<dbReference type="GO" id="GO:0102559">
    <property type="term" value="F:peptide chain release factor N(5)-glutamine methyltransferase activity"/>
    <property type="evidence" value="ECO:0007669"/>
    <property type="project" value="UniProtKB-EC"/>
</dbReference>
<dbReference type="Pfam" id="PF17827">
    <property type="entry name" value="PrmC_N"/>
    <property type="match status" value="1"/>
</dbReference>
<dbReference type="PROSITE" id="PS00092">
    <property type="entry name" value="N6_MTASE"/>
    <property type="match status" value="1"/>
</dbReference>
<dbReference type="InterPro" id="IPR004556">
    <property type="entry name" value="HemK-like"/>
</dbReference>
<dbReference type="PANTHER" id="PTHR18895">
    <property type="entry name" value="HEMK METHYLTRANSFERASE"/>
    <property type="match status" value="1"/>
</dbReference>
<name>A0A6M2DJF7_XENCH</name>
<evidence type="ECO:0000256" key="4">
    <source>
        <dbReference type="ARBA" id="ARBA00022691"/>
    </source>
</evidence>
<comment type="catalytic activity">
    <reaction evidence="5">
        <text>L-glutaminyl-[peptide chain release factor] + S-adenosyl-L-methionine = N(5)-methyl-L-glutaminyl-[peptide chain release factor] + S-adenosyl-L-homocysteine + H(+)</text>
        <dbReference type="Rhea" id="RHEA:42896"/>
        <dbReference type="Rhea" id="RHEA-COMP:10271"/>
        <dbReference type="Rhea" id="RHEA-COMP:10272"/>
        <dbReference type="ChEBI" id="CHEBI:15378"/>
        <dbReference type="ChEBI" id="CHEBI:30011"/>
        <dbReference type="ChEBI" id="CHEBI:57856"/>
        <dbReference type="ChEBI" id="CHEBI:59789"/>
        <dbReference type="ChEBI" id="CHEBI:61891"/>
        <dbReference type="EC" id="2.1.1.297"/>
    </reaction>
</comment>
<keyword evidence="2 8" id="KW-0489">Methyltransferase</keyword>
<dbReference type="InterPro" id="IPR007848">
    <property type="entry name" value="Small_mtfrase_dom"/>
</dbReference>
<reference evidence="8" key="1">
    <citation type="submission" date="2020-03" db="EMBL/GenBank/DDBJ databases">
        <title>Transcriptomic Profiling of the Digestive Tract of the Rat Flea, Xenopsylla cheopis, Following Blood Feeding and Infection with Yersinia pestis.</title>
        <authorList>
            <person name="Bland D.M."/>
            <person name="Martens C.A."/>
            <person name="Virtaneva K."/>
            <person name="Kanakabandi K."/>
            <person name="Long D."/>
            <person name="Rosenke R."/>
            <person name="Saturday G.A."/>
            <person name="Hoyt F.H."/>
            <person name="Bruno D.P."/>
            <person name="Ribeiro J.M.C."/>
            <person name="Hinnebusch J."/>
        </authorList>
    </citation>
    <scope>NUCLEOTIDE SEQUENCE</scope>
</reference>
<feature type="domain" description="Release factor glutamine methyltransferase N-terminal" evidence="7">
    <location>
        <begin position="50"/>
        <end position="120"/>
    </location>
</feature>
<evidence type="ECO:0000256" key="1">
    <source>
        <dbReference type="ARBA" id="ARBA00012771"/>
    </source>
</evidence>
<protein>
    <recommendedName>
        <fullName evidence="1">peptide chain release factor N(5)-glutamine methyltransferase</fullName>
        <ecNumber evidence="1">2.1.1.297</ecNumber>
    </recommendedName>
</protein>
<dbReference type="EC" id="2.1.1.297" evidence="1"/>
<dbReference type="InterPro" id="IPR050320">
    <property type="entry name" value="N5-glutamine_MTase"/>
</dbReference>
<dbReference type="AlphaFoldDB" id="A0A6M2DJF7"/>
<dbReference type="NCBIfam" id="TIGR03534">
    <property type="entry name" value="RF_mod_PrmC"/>
    <property type="match status" value="1"/>
</dbReference>
<sequence>MTLSVCRSLTSFTTIRNYVKPITRHTNSSYCTIQQEYKKDANKYFVIQDVINKWKNEFEVSDISEPQQSIEYILAHVLAHKTISDVNKSCHRHVSTAQLKLIDKLCQCRMAHMPVQYIIGEWDFKELTLKVVPPVFIPRPETEQLVDLVLQHFNTKSAMSLKILEIGCGSGAIILALLKCLPKLKATAVDQSLHACRTTLDNALALGLSERLRLLQAKLTDDNLLSEVLEGPYDCIVSNPPYVPTCNLVHLQPEIKLYEDLRALDGGVDGLALIKPILKLCSNKLMLNGSVFLEVDTSHPDLIDKWLKEENGNKFNLVLKDVFKDFAGKDRFVRIERI</sequence>
<dbReference type="InterPro" id="IPR029063">
    <property type="entry name" value="SAM-dependent_MTases_sf"/>
</dbReference>